<feature type="region of interest" description="Disordered" evidence="1">
    <location>
        <begin position="411"/>
        <end position="437"/>
    </location>
</feature>
<comment type="caution">
    <text evidence="2">The sequence shown here is derived from an EMBL/GenBank/DDBJ whole genome shotgun (WGS) entry which is preliminary data.</text>
</comment>
<feature type="compositionally biased region" description="Low complexity" evidence="1">
    <location>
        <begin position="53"/>
        <end position="64"/>
    </location>
</feature>
<accession>A0A1B7TFG3</accession>
<reference evidence="3" key="1">
    <citation type="journal article" date="2016" name="Proc. Natl. Acad. Sci. U.S.A.">
        <title>Comparative genomics of biotechnologically important yeasts.</title>
        <authorList>
            <person name="Riley R."/>
            <person name="Haridas S."/>
            <person name="Wolfe K.H."/>
            <person name="Lopes M.R."/>
            <person name="Hittinger C.T."/>
            <person name="Goeker M."/>
            <person name="Salamov A.A."/>
            <person name="Wisecaver J.H."/>
            <person name="Long T.M."/>
            <person name="Calvey C.H."/>
            <person name="Aerts A.L."/>
            <person name="Barry K.W."/>
            <person name="Choi C."/>
            <person name="Clum A."/>
            <person name="Coughlan A.Y."/>
            <person name="Deshpande S."/>
            <person name="Douglass A.P."/>
            <person name="Hanson S.J."/>
            <person name="Klenk H.-P."/>
            <person name="LaButti K.M."/>
            <person name="Lapidus A."/>
            <person name="Lindquist E.A."/>
            <person name="Lipzen A.M."/>
            <person name="Meier-Kolthoff J.P."/>
            <person name="Ohm R.A."/>
            <person name="Otillar R.P."/>
            <person name="Pangilinan J.L."/>
            <person name="Peng Y."/>
            <person name="Rokas A."/>
            <person name="Rosa C.A."/>
            <person name="Scheuner C."/>
            <person name="Sibirny A.A."/>
            <person name="Slot J.C."/>
            <person name="Stielow J.B."/>
            <person name="Sun H."/>
            <person name="Kurtzman C.P."/>
            <person name="Blackwell M."/>
            <person name="Grigoriev I.V."/>
            <person name="Jeffries T.W."/>
        </authorList>
    </citation>
    <scope>NUCLEOTIDE SEQUENCE [LARGE SCALE GENOMIC DNA]</scope>
    <source>
        <strain evidence="3">NRRL Y-1626</strain>
    </source>
</reference>
<evidence type="ECO:0000256" key="1">
    <source>
        <dbReference type="SAM" id="MobiDB-lite"/>
    </source>
</evidence>
<feature type="region of interest" description="Disordered" evidence="1">
    <location>
        <begin position="18"/>
        <end position="99"/>
    </location>
</feature>
<feature type="compositionally biased region" description="Low complexity" evidence="1">
    <location>
        <begin position="270"/>
        <end position="283"/>
    </location>
</feature>
<feature type="region of interest" description="Disordered" evidence="1">
    <location>
        <begin position="344"/>
        <end position="375"/>
    </location>
</feature>
<dbReference type="Proteomes" id="UP000092321">
    <property type="component" value="Unassembled WGS sequence"/>
</dbReference>
<organism evidence="2 3">
    <name type="scientific">Hanseniaspora valbyensis NRRL Y-1626</name>
    <dbReference type="NCBI Taxonomy" id="766949"/>
    <lineage>
        <taxon>Eukaryota</taxon>
        <taxon>Fungi</taxon>
        <taxon>Dikarya</taxon>
        <taxon>Ascomycota</taxon>
        <taxon>Saccharomycotina</taxon>
        <taxon>Saccharomycetes</taxon>
        <taxon>Saccharomycodales</taxon>
        <taxon>Saccharomycodaceae</taxon>
        <taxon>Hanseniaspora</taxon>
    </lineage>
</organism>
<proteinExistence type="predicted"/>
<feature type="compositionally biased region" description="Acidic residues" evidence="1">
    <location>
        <begin position="175"/>
        <end position="188"/>
    </location>
</feature>
<protein>
    <submittedName>
        <fullName evidence="2">Uncharacterized protein</fullName>
    </submittedName>
</protein>
<feature type="region of interest" description="Disordered" evidence="1">
    <location>
        <begin position="629"/>
        <end position="663"/>
    </location>
</feature>
<name>A0A1B7TFG3_9ASCO</name>
<evidence type="ECO:0000313" key="3">
    <source>
        <dbReference type="Proteomes" id="UP000092321"/>
    </source>
</evidence>
<evidence type="ECO:0000313" key="2">
    <source>
        <dbReference type="EMBL" id="OBA27477.1"/>
    </source>
</evidence>
<feature type="compositionally biased region" description="Basic and acidic residues" evidence="1">
    <location>
        <begin position="67"/>
        <end position="79"/>
    </location>
</feature>
<sequence>MYPHEDYSALAAKVNAQYNKKSDTNIKKSPEKSDDSLNNRRQVMARLLSTDKSSSSPSSPLVSSDNRTGDLNKLHDKHSSNSAYSKHTPYSSNTPANTYSQPLAKKHIRFNDRVEQCVAIMPDNFGFNNNGIDSNKTGRGSSDEEDTKRIRKRSKIVLPSGITLGTGNGGSSDESSSDYDDDDDDDDNINANEHNPDFDIDNHHFSDDMDIDDLDDDKPQFIENSTSKNDKPNYALGNTRYYRGPALPDSDSSEEDEDDDIMAIGKSAHNNKGNNSNSSSSGGLFIDSMRTKHFPQGLSSTPPARTISRPVINKLYSEPVNIISKPKYPAAIKRIPATCLNYKNEDLPSPSTNPKSDNTNYFDPTNQRGGNASDSYGYNNYDYNTVFTNSYILNSNTGVNVVDVPSQFAPVSTTPNRKNSINSHDILQNKSTIPPASDIIKQSNTGNDFDISSGLATKGSLSRTSSATSGLARGFAANLNLNPSSSHLRRPNFIDGKTKEKTTPTFQFNQNNDEGENSDEESDDEGLSLSSSRSSSMPAFNQNKSFNSFIGGTKNPSSSTFLNKPPSLSQHSGNIGGKSFSFISGIKDNTISSDETSNVTNSDFGAPLKKVLSRSDSLKNVSNLSMNDIAGKNANTGRFNHTLRPPPKKSFSFFDEGNDSDSE</sequence>
<feature type="region of interest" description="Disordered" evidence="1">
    <location>
        <begin position="123"/>
        <end position="287"/>
    </location>
</feature>
<feature type="compositionally biased region" description="Polar residues" evidence="1">
    <location>
        <begin position="349"/>
        <end position="368"/>
    </location>
</feature>
<feature type="compositionally biased region" description="Acidic residues" evidence="1">
    <location>
        <begin position="513"/>
        <end position="526"/>
    </location>
</feature>
<feature type="compositionally biased region" description="Polar residues" evidence="1">
    <location>
        <begin position="80"/>
        <end position="99"/>
    </location>
</feature>
<feature type="compositionally biased region" description="Basic and acidic residues" evidence="1">
    <location>
        <begin position="194"/>
        <end position="207"/>
    </location>
</feature>
<dbReference type="AlphaFoldDB" id="A0A1B7TFG3"/>
<feature type="compositionally biased region" description="Low complexity" evidence="1">
    <location>
        <begin position="527"/>
        <end position="536"/>
    </location>
</feature>
<feature type="compositionally biased region" description="Basic and acidic residues" evidence="1">
    <location>
        <begin position="20"/>
        <end position="38"/>
    </location>
</feature>
<feature type="region of interest" description="Disordered" evidence="1">
    <location>
        <begin position="479"/>
        <end position="574"/>
    </location>
</feature>
<feature type="compositionally biased region" description="Polar residues" evidence="1">
    <location>
        <begin position="537"/>
        <end position="573"/>
    </location>
</feature>
<gene>
    <name evidence="2" type="ORF">HANVADRAFT_48145</name>
</gene>
<dbReference type="EMBL" id="LXPE01000008">
    <property type="protein sequence ID" value="OBA27477.1"/>
    <property type="molecule type" value="Genomic_DNA"/>
</dbReference>
<keyword evidence="3" id="KW-1185">Reference proteome</keyword>
<feature type="compositionally biased region" description="Acidic residues" evidence="1">
    <location>
        <begin position="251"/>
        <end position="261"/>
    </location>
</feature>
<feature type="compositionally biased region" description="Polar residues" evidence="1">
    <location>
        <begin position="126"/>
        <end position="140"/>
    </location>
</feature>